<dbReference type="GO" id="GO:0005524">
    <property type="term" value="F:ATP binding"/>
    <property type="evidence" value="ECO:0007669"/>
    <property type="project" value="InterPro"/>
</dbReference>
<dbReference type="PANTHER" id="PTHR46411:SF3">
    <property type="entry name" value="AAA+ ATPASE DOMAIN-CONTAINING PROTEIN"/>
    <property type="match status" value="1"/>
</dbReference>
<proteinExistence type="predicted"/>
<dbReference type="EMBL" id="DS268111">
    <property type="protein sequence ID" value="KMM69764.1"/>
    <property type="molecule type" value="Genomic_DNA"/>
</dbReference>
<dbReference type="SMART" id="SM00382">
    <property type="entry name" value="AAA"/>
    <property type="match status" value="1"/>
</dbReference>
<feature type="domain" description="AAA+ ATPase" evidence="2">
    <location>
        <begin position="499"/>
        <end position="624"/>
    </location>
</feature>
<evidence type="ECO:0000259" key="2">
    <source>
        <dbReference type="SMART" id="SM00382"/>
    </source>
</evidence>
<dbReference type="GO" id="GO:0016887">
    <property type="term" value="F:ATP hydrolysis activity"/>
    <property type="evidence" value="ECO:0007669"/>
    <property type="project" value="InterPro"/>
</dbReference>
<dbReference type="Proteomes" id="UP000054567">
    <property type="component" value="Unassembled WGS sequence"/>
</dbReference>
<organism evidence="3 4">
    <name type="scientific">Coccidioides posadasii RMSCC 3488</name>
    <dbReference type="NCBI Taxonomy" id="454284"/>
    <lineage>
        <taxon>Eukaryota</taxon>
        <taxon>Fungi</taxon>
        <taxon>Dikarya</taxon>
        <taxon>Ascomycota</taxon>
        <taxon>Pezizomycotina</taxon>
        <taxon>Eurotiomycetes</taxon>
        <taxon>Eurotiomycetidae</taxon>
        <taxon>Onygenales</taxon>
        <taxon>Onygenaceae</taxon>
        <taxon>Coccidioides</taxon>
    </lineage>
</organism>
<dbReference type="Gene3D" id="3.40.50.300">
    <property type="entry name" value="P-loop containing nucleotide triphosphate hydrolases"/>
    <property type="match status" value="1"/>
</dbReference>
<dbReference type="SUPFAM" id="SSF52540">
    <property type="entry name" value="P-loop containing nucleoside triphosphate hydrolases"/>
    <property type="match status" value="1"/>
</dbReference>
<evidence type="ECO:0000313" key="4">
    <source>
        <dbReference type="Proteomes" id="UP000054567"/>
    </source>
</evidence>
<sequence length="711" mass="80083">MQAPPASPVPASHTPPASPAKEDLKELRHAVSKMALNGKGNPESSPPVTMDQLKELFKSAIVRRTSSGAEGEGYGPDKPANDEKKEETMRVRASKLELKAVREVYDEKAYEYKIVDSPPIAAVGELDEYVIIARTRIDRKTQEPTVYIDVKSTGLRDVLRDMLRDVRSVSLEEDTPQVERNILYHFLPELEAYRNSVVNDGPDTYEQKHMDLLIQHLRQAYKTVTERLHSLLSGRKITYDLLWALFKPNMPVFTTCDGSGEPRCVKYDSGMEKTTVQGVEYFEIHGRYLDFDGEVFGEVSETLRIKKFSGAKRIENLAAHPLEYQEKDMRERLIECGRKFVSMMGSHHCSYDGVAFFQTKRDVERITVRGRIMVDAACFRKNCPSYPRLQSRKPEVVDLFTGQSIQQSVCRVNSNGLDKSEMQDHDFLICSPTVLGFTFTRKCWAEFAISNIQNVRYSPTPFTSLVMPEEKKKVVMALAETVNQVESARLDDVVAGKGLGVTILLHGPPGVGKTLTAEAIAEHQQRPLYLVSAGELSTDAGTLEMQLIQIFQIASHWNAILLLDEADVFVQRRSSLQLERNRLVAIFLRLLEYYDGTFFLTTNLVSDFDGAILDRVHLNLKYYDLQPAARRSIFLNFLDAAGTKIDEAELALFVETKLNGRQIKNTVKLAHSLALQERLPLSAAHIRAALIANGWVIPAKSGLGFDARLYD</sequence>
<dbReference type="Pfam" id="PF00004">
    <property type="entry name" value="AAA"/>
    <property type="match status" value="1"/>
</dbReference>
<feature type="region of interest" description="Disordered" evidence="1">
    <location>
        <begin position="65"/>
        <end position="87"/>
    </location>
</feature>
<dbReference type="InterPro" id="IPR003959">
    <property type="entry name" value="ATPase_AAA_core"/>
</dbReference>
<evidence type="ECO:0000313" key="3">
    <source>
        <dbReference type="EMBL" id="KMM69764.1"/>
    </source>
</evidence>
<protein>
    <recommendedName>
        <fullName evidence="2">AAA+ ATPase domain-containing protein</fullName>
    </recommendedName>
</protein>
<dbReference type="AlphaFoldDB" id="A0A0J6FLL6"/>
<evidence type="ECO:0000256" key="1">
    <source>
        <dbReference type="SAM" id="MobiDB-lite"/>
    </source>
</evidence>
<reference evidence="3 4" key="1">
    <citation type="submission" date="2007-06" db="EMBL/GenBank/DDBJ databases">
        <title>The Genome Sequence of Coccidioides posadasii RMSCC_3488.</title>
        <authorList>
            <consortium name="Coccidioides Genome Resources Consortium"/>
            <consortium name="The Broad Institute Genome Sequencing Platform"/>
            <person name="Henn M.R."/>
            <person name="Sykes S."/>
            <person name="Young S."/>
            <person name="Jaffe D."/>
            <person name="Berlin A."/>
            <person name="Alvarez P."/>
            <person name="Butler J."/>
            <person name="Gnerre S."/>
            <person name="Grabherr M."/>
            <person name="Mauceli E."/>
            <person name="Brockman W."/>
            <person name="Kodira C."/>
            <person name="Alvarado L."/>
            <person name="Zeng Q."/>
            <person name="Crawford M."/>
            <person name="Antoine C."/>
            <person name="Devon K."/>
            <person name="Galgiani J."/>
            <person name="Orsborn K."/>
            <person name="Lewis M.L."/>
            <person name="Nusbaum C."/>
            <person name="Galagan J."/>
            <person name="Birren B."/>
        </authorList>
    </citation>
    <scope>NUCLEOTIDE SEQUENCE [LARGE SCALE GENOMIC DNA]</scope>
    <source>
        <strain evidence="3 4">RMSCC 3488</strain>
    </source>
</reference>
<accession>A0A0J6FLL6</accession>
<gene>
    <name evidence="3" type="ORF">CPAG_06078</name>
</gene>
<dbReference type="Pfam" id="PF22942">
    <property type="entry name" value="DUF7025"/>
    <property type="match status" value="1"/>
</dbReference>
<feature type="region of interest" description="Disordered" evidence="1">
    <location>
        <begin position="1"/>
        <end position="25"/>
    </location>
</feature>
<dbReference type="InterPro" id="IPR054289">
    <property type="entry name" value="DUF7025"/>
</dbReference>
<dbReference type="InterPro" id="IPR027417">
    <property type="entry name" value="P-loop_NTPase"/>
</dbReference>
<dbReference type="VEuPathDB" id="FungiDB:CPAG_06078"/>
<name>A0A0J6FLL6_COCPO</name>
<dbReference type="CDD" id="cd19481">
    <property type="entry name" value="RecA-like_protease"/>
    <property type="match status" value="1"/>
</dbReference>
<dbReference type="OrthoDB" id="10042665at2759"/>
<reference evidence="4" key="3">
    <citation type="journal article" date="2010" name="Genome Res.">
        <title>Population genomic sequencing of Coccidioides fungi reveals recent hybridization and transposon control.</title>
        <authorList>
            <person name="Neafsey D.E."/>
            <person name="Barker B.M."/>
            <person name="Sharpton T.J."/>
            <person name="Stajich J.E."/>
            <person name="Park D.J."/>
            <person name="Whiston E."/>
            <person name="Hung C.-Y."/>
            <person name="McMahan C."/>
            <person name="White J."/>
            <person name="Sykes S."/>
            <person name="Heiman D."/>
            <person name="Young S."/>
            <person name="Zeng Q."/>
            <person name="Abouelleil A."/>
            <person name="Aftuck L."/>
            <person name="Bessette D."/>
            <person name="Brown A."/>
            <person name="FitzGerald M."/>
            <person name="Lui A."/>
            <person name="Macdonald J.P."/>
            <person name="Priest M."/>
            <person name="Orbach M.J."/>
            <person name="Galgiani J.N."/>
            <person name="Kirkland T.N."/>
            <person name="Cole G.T."/>
            <person name="Birren B.W."/>
            <person name="Henn M.R."/>
            <person name="Taylor J.W."/>
            <person name="Rounsley S.D."/>
        </authorList>
    </citation>
    <scope>NUCLEOTIDE SEQUENCE [LARGE SCALE GENOMIC DNA]</scope>
    <source>
        <strain evidence="4">RMSCC 3488</strain>
    </source>
</reference>
<dbReference type="PANTHER" id="PTHR46411">
    <property type="entry name" value="FAMILY ATPASE, PUTATIVE-RELATED"/>
    <property type="match status" value="1"/>
</dbReference>
<dbReference type="InterPro" id="IPR003593">
    <property type="entry name" value="AAA+_ATPase"/>
</dbReference>
<reference evidence="4" key="2">
    <citation type="journal article" date="2009" name="Genome Res.">
        <title>Comparative genomic analyses of the human fungal pathogens Coccidioides and their relatives.</title>
        <authorList>
            <person name="Sharpton T.J."/>
            <person name="Stajich J.E."/>
            <person name="Rounsley S.D."/>
            <person name="Gardner M.J."/>
            <person name="Wortman J.R."/>
            <person name="Jordar V.S."/>
            <person name="Maiti R."/>
            <person name="Kodira C.D."/>
            <person name="Neafsey D.E."/>
            <person name="Zeng Q."/>
            <person name="Hung C.-Y."/>
            <person name="McMahan C."/>
            <person name="Muszewska A."/>
            <person name="Grynberg M."/>
            <person name="Mandel M.A."/>
            <person name="Kellner E.M."/>
            <person name="Barker B.M."/>
            <person name="Galgiani J.N."/>
            <person name="Orbach M.J."/>
            <person name="Kirkland T.N."/>
            <person name="Cole G.T."/>
            <person name="Henn M.R."/>
            <person name="Birren B.W."/>
            <person name="Taylor J.W."/>
        </authorList>
    </citation>
    <scope>NUCLEOTIDE SEQUENCE [LARGE SCALE GENOMIC DNA]</scope>
    <source>
        <strain evidence="4">RMSCC 3488</strain>
    </source>
</reference>